<evidence type="ECO:0000313" key="2">
    <source>
        <dbReference type="EMBL" id="ADN75727.1"/>
    </source>
</evidence>
<dbReference type="GeneID" id="67181739"/>
<name>E1SPA2_FERBD</name>
<dbReference type="InterPro" id="IPR016181">
    <property type="entry name" value="Acyl_CoA_acyltransferase"/>
</dbReference>
<keyword evidence="2" id="KW-0808">Transferase</keyword>
<dbReference type="AlphaFoldDB" id="E1SPA2"/>
<dbReference type="InterPro" id="IPR000182">
    <property type="entry name" value="GNAT_dom"/>
</dbReference>
<dbReference type="OrthoDB" id="9798081at2"/>
<keyword evidence="3" id="KW-1185">Reference proteome</keyword>
<reference evidence="2 3" key="1">
    <citation type="journal article" date="2010" name="Stand. Genomic Sci.">
        <title>Complete genome sequence of Ferrimonas balearica type strain (PAT).</title>
        <authorList>
            <person name="Nolan M."/>
            <person name="Sikorski J."/>
            <person name="Davenport K."/>
            <person name="Lucas S."/>
            <person name="Glavina Del Rio T."/>
            <person name="Tice H."/>
            <person name="Cheng J."/>
            <person name="Goodwin L."/>
            <person name="Pitluck S."/>
            <person name="Liolios K."/>
            <person name="Ivanova N."/>
            <person name="Mavromatis K."/>
            <person name="Ovchinnikova G."/>
            <person name="Pati A."/>
            <person name="Chen A."/>
            <person name="Palaniappan K."/>
            <person name="Land M."/>
            <person name="Hauser L."/>
            <person name="Chang Y."/>
            <person name="Jeffries C."/>
            <person name="Tapia R."/>
            <person name="Brettin T."/>
            <person name="Detter J."/>
            <person name="Han C."/>
            <person name="Yasawong M."/>
            <person name="Rohde M."/>
            <person name="Tindall B."/>
            <person name="Goker M."/>
            <person name="Woyke T."/>
            <person name="Bristow J."/>
            <person name="Eisen J."/>
            <person name="Markowitz V."/>
            <person name="Hugenholtz P."/>
            <person name="Kyrpides N."/>
            <person name="Klenk H."/>
            <person name="Lapidus A."/>
        </authorList>
    </citation>
    <scope>NUCLEOTIDE SEQUENCE [LARGE SCALE GENOMIC DNA]</scope>
    <source>
        <strain evidence="3">DSM 9799 / CCM 4581 / KCTC 23876 / PAT</strain>
    </source>
</reference>
<dbReference type="EMBL" id="CP002209">
    <property type="protein sequence ID" value="ADN75727.1"/>
    <property type="molecule type" value="Genomic_DNA"/>
</dbReference>
<organism evidence="2 3">
    <name type="scientific">Ferrimonas balearica (strain DSM 9799 / CCM 4581 / KCTC 23876 / PAT)</name>
    <dbReference type="NCBI Taxonomy" id="550540"/>
    <lineage>
        <taxon>Bacteria</taxon>
        <taxon>Pseudomonadati</taxon>
        <taxon>Pseudomonadota</taxon>
        <taxon>Gammaproteobacteria</taxon>
        <taxon>Alteromonadales</taxon>
        <taxon>Ferrimonadaceae</taxon>
        <taxon>Ferrimonas</taxon>
    </lineage>
</organism>
<evidence type="ECO:0000259" key="1">
    <source>
        <dbReference type="PROSITE" id="PS51186"/>
    </source>
</evidence>
<dbReference type="PANTHER" id="PTHR43792:SF1">
    <property type="entry name" value="N-ACETYLTRANSFERASE DOMAIN-CONTAINING PROTEIN"/>
    <property type="match status" value="1"/>
</dbReference>
<dbReference type="PROSITE" id="PS51186">
    <property type="entry name" value="GNAT"/>
    <property type="match status" value="1"/>
</dbReference>
<dbReference type="KEGG" id="fbl:Fbal_1523"/>
<dbReference type="Gene3D" id="3.40.630.30">
    <property type="match status" value="1"/>
</dbReference>
<dbReference type="eggNOG" id="COG1670">
    <property type="taxonomic scope" value="Bacteria"/>
</dbReference>
<gene>
    <name evidence="2" type="ordered locus">Fbal_1523</name>
</gene>
<dbReference type="HOGENOM" id="CLU_013985_3_1_6"/>
<dbReference type="Proteomes" id="UP000006683">
    <property type="component" value="Chromosome"/>
</dbReference>
<accession>E1SPA2</accession>
<dbReference type="PANTHER" id="PTHR43792">
    <property type="entry name" value="GNAT FAMILY, PUTATIVE (AFU_ORTHOLOGUE AFUA_3G00765)-RELATED-RELATED"/>
    <property type="match status" value="1"/>
</dbReference>
<dbReference type="InterPro" id="IPR051531">
    <property type="entry name" value="N-acetyltransferase"/>
</dbReference>
<protein>
    <submittedName>
        <fullName evidence="2">GCN5-related N-acetyltransferase</fullName>
    </submittedName>
</protein>
<feature type="domain" description="N-acetyltransferase" evidence="1">
    <location>
        <begin position="7"/>
        <end position="164"/>
    </location>
</feature>
<evidence type="ECO:0000313" key="3">
    <source>
        <dbReference type="Proteomes" id="UP000006683"/>
    </source>
</evidence>
<dbReference type="SUPFAM" id="SSF55729">
    <property type="entry name" value="Acyl-CoA N-acyltransferases (Nat)"/>
    <property type="match status" value="1"/>
</dbReference>
<dbReference type="STRING" id="550540.Fbal_1523"/>
<dbReference type="RefSeq" id="WP_013345033.1">
    <property type="nucleotide sequence ID" value="NC_014541.1"/>
</dbReference>
<dbReference type="GO" id="GO:0016747">
    <property type="term" value="F:acyltransferase activity, transferring groups other than amino-acyl groups"/>
    <property type="evidence" value="ECO:0007669"/>
    <property type="project" value="InterPro"/>
</dbReference>
<sequence length="169" mass="18940">MQQSERLVLREAHRADADFILALVNSEGWLRFIGDRGIRTLDQAIDYIENQLQSHYQAHGYGLYVVCIKPDHAPIGLCGLLNRDALPFPDLGFALLPQYHRQGFALEACEHVLNRAKTEWRLNTLLGITAPDNSASAALLTRLGFAETGTIRLEPASEAVRRFERSLLS</sequence>
<dbReference type="Pfam" id="PF13302">
    <property type="entry name" value="Acetyltransf_3"/>
    <property type="match status" value="1"/>
</dbReference>
<proteinExistence type="predicted"/>